<evidence type="ECO:0000256" key="1">
    <source>
        <dbReference type="ARBA" id="ARBA00023015"/>
    </source>
</evidence>
<protein>
    <submittedName>
        <fullName evidence="5">GntR family transcriptional regulator</fullName>
    </submittedName>
</protein>
<dbReference type="Gene3D" id="1.10.10.10">
    <property type="entry name" value="Winged helix-like DNA-binding domain superfamily/Winged helix DNA-binding domain"/>
    <property type="match status" value="1"/>
</dbReference>
<keyword evidence="2" id="KW-0238">DNA-binding</keyword>
<dbReference type="InterPro" id="IPR050679">
    <property type="entry name" value="Bact_HTH_transcr_reg"/>
</dbReference>
<reference evidence="5" key="1">
    <citation type="submission" date="2022-10" db="EMBL/GenBank/DDBJ databases">
        <title>Roseovarius pelagicus sp. nov., isolated from Arctic seawater.</title>
        <authorList>
            <person name="Hong Y.W."/>
            <person name="Hwang C.Y."/>
        </authorList>
    </citation>
    <scope>NUCLEOTIDE SEQUENCE</scope>
    <source>
        <strain evidence="5">HL-MP18</strain>
    </source>
</reference>
<evidence type="ECO:0000313" key="5">
    <source>
        <dbReference type="EMBL" id="UXX83089.1"/>
    </source>
</evidence>
<dbReference type="InterPro" id="IPR036388">
    <property type="entry name" value="WH-like_DNA-bd_sf"/>
</dbReference>
<dbReference type="PANTHER" id="PTHR44846">
    <property type="entry name" value="MANNOSYL-D-GLYCERATE TRANSPORT/METABOLISM SYSTEM REPRESSOR MNGR-RELATED"/>
    <property type="match status" value="1"/>
</dbReference>
<dbReference type="SMART" id="SM00866">
    <property type="entry name" value="UTRA"/>
    <property type="match status" value="1"/>
</dbReference>
<evidence type="ECO:0000256" key="2">
    <source>
        <dbReference type="ARBA" id="ARBA00023125"/>
    </source>
</evidence>
<dbReference type="CDD" id="cd07377">
    <property type="entry name" value="WHTH_GntR"/>
    <property type="match status" value="1"/>
</dbReference>
<dbReference type="PRINTS" id="PR00035">
    <property type="entry name" value="HTHGNTR"/>
</dbReference>
<feature type="domain" description="HTH gntR-type" evidence="4">
    <location>
        <begin position="16"/>
        <end position="84"/>
    </location>
</feature>
<keyword evidence="1" id="KW-0805">Transcription regulation</keyword>
<gene>
    <name evidence="5" type="ORF">N7U68_18745</name>
</gene>
<dbReference type="Pfam" id="PF00392">
    <property type="entry name" value="GntR"/>
    <property type="match status" value="1"/>
</dbReference>
<proteinExistence type="predicted"/>
<evidence type="ECO:0000259" key="4">
    <source>
        <dbReference type="PROSITE" id="PS50949"/>
    </source>
</evidence>
<name>A0ABY6DAT0_9RHOB</name>
<dbReference type="PANTHER" id="PTHR44846:SF1">
    <property type="entry name" value="MANNOSYL-D-GLYCERATE TRANSPORT_METABOLISM SYSTEM REPRESSOR MNGR-RELATED"/>
    <property type="match status" value="1"/>
</dbReference>
<accession>A0ABY6DAT0</accession>
<dbReference type="EMBL" id="CP106738">
    <property type="protein sequence ID" value="UXX83089.1"/>
    <property type="molecule type" value="Genomic_DNA"/>
</dbReference>
<dbReference type="Gene3D" id="3.40.1410.10">
    <property type="entry name" value="Chorismate lyase-like"/>
    <property type="match status" value="1"/>
</dbReference>
<dbReference type="InterPro" id="IPR011663">
    <property type="entry name" value="UTRA"/>
</dbReference>
<dbReference type="RefSeq" id="WP_263047801.1">
    <property type="nucleotide sequence ID" value="NZ_CP106738.1"/>
</dbReference>
<dbReference type="InterPro" id="IPR036390">
    <property type="entry name" value="WH_DNA-bd_sf"/>
</dbReference>
<dbReference type="SUPFAM" id="SSF46785">
    <property type="entry name" value="Winged helix' DNA-binding domain"/>
    <property type="match status" value="1"/>
</dbReference>
<dbReference type="PROSITE" id="PS50949">
    <property type="entry name" value="HTH_GNTR"/>
    <property type="match status" value="1"/>
</dbReference>
<dbReference type="Pfam" id="PF07702">
    <property type="entry name" value="UTRA"/>
    <property type="match status" value="1"/>
</dbReference>
<keyword evidence="3" id="KW-0804">Transcription</keyword>
<dbReference type="SMART" id="SM00345">
    <property type="entry name" value="HTH_GNTR"/>
    <property type="match status" value="1"/>
</dbReference>
<evidence type="ECO:0000313" key="6">
    <source>
        <dbReference type="Proteomes" id="UP001064087"/>
    </source>
</evidence>
<keyword evidence="6" id="KW-1185">Reference proteome</keyword>
<organism evidence="5 6">
    <name type="scientific">Roseovarius pelagicus</name>
    <dbReference type="NCBI Taxonomy" id="2980108"/>
    <lineage>
        <taxon>Bacteria</taxon>
        <taxon>Pseudomonadati</taxon>
        <taxon>Pseudomonadota</taxon>
        <taxon>Alphaproteobacteria</taxon>
        <taxon>Rhodobacterales</taxon>
        <taxon>Roseobacteraceae</taxon>
        <taxon>Roseovarius</taxon>
    </lineage>
</organism>
<dbReference type="InterPro" id="IPR000524">
    <property type="entry name" value="Tscrpt_reg_HTH_GntR"/>
</dbReference>
<dbReference type="Proteomes" id="UP001064087">
    <property type="component" value="Chromosome"/>
</dbReference>
<sequence>MSRIDSGTGHDAMQVMPLYFKIFMVLEREIRTGHYPGDAPMPSEDTLAGRFDVSRVTVRHAMSLLAERNLVARQRGRGTFATPPVSARADPGSFDGLNQNIAEFEADTSVSLIETGNDVLPRWAGAEAGEAGAMRITRVRRDAIGPISYSACYLTAAAAAHIDTDELGNRTVIGVLEAAGLRAAQIEQRLTAVAAPPEIAPHLDVAVGGPLTLMRRIMRDADDAAFEYLETYYRPDRYEYSVNLTRDSGASGPPRWTPKGG</sequence>
<dbReference type="SUPFAM" id="SSF64288">
    <property type="entry name" value="Chorismate lyase-like"/>
    <property type="match status" value="1"/>
</dbReference>
<evidence type="ECO:0000256" key="3">
    <source>
        <dbReference type="ARBA" id="ARBA00023163"/>
    </source>
</evidence>
<dbReference type="InterPro" id="IPR028978">
    <property type="entry name" value="Chorismate_lyase_/UTRA_dom_sf"/>
</dbReference>